<evidence type="ECO:0000313" key="8">
    <source>
        <dbReference type="Proteomes" id="UP000642070"/>
    </source>
</evidence>
<dbReference type="PANTHER" id="PTHR43133:SF51">
    <property type="entry name" value="RNA POLYMERASE SIGMA FACTOR"/>
    <property type="match status" value="1"/>
</dbReference>
<evidence type="ECO:0000256" key="3">
    <source>
        <dbReference type="ARBA" id="ARBA00023082"/>
    </source>
</evidence>
<keyword evidence="8" id="KW-1185">Reference proteome</keyword>
<gene>
    <name evidence="7" type="primary">sigE</name>
    <name evidence="7" type="ORF">GCM10007977_084610</name>
</gene>
<name>A0A917UCP0_9ACTN</name>
<reference evidence="7" key="1">
    <citation type="journal article" date="2014" name="Int. J. Syst. Evol. Microbiol.">
        <title>Complete genome sequence of Corynebacterium casei LMG S-19264T (=DSM 44701T), isolated from a smear-ripened cheese.</title>
        <authorList>
            <consortium name="US DOE Joint Genome Institute (JGI-PGF)"/>
            <person name="Walter F."/>
            <person name="Albersmeier A."/>
            <person name="Kalinowski J."/>
            <person name="Ruckert C."/>
        </authorList>
    </citation>
    <scope>NUCLEOTIDE SEQUENCE</scope>
    <source>
        <strain evidence="7">JCM 19831</strain>
    </source>
</reference>
<dbReference type="EMBL" id="BMPI01000060">
    <property type="protein sequence ID" value="GGM69950.1"/>
    <property type="molecule type" value="Genomic_DNA"/>
</dbReference>
<reference evidence="7" key="2">
    <citation type="submission" date="2020-09" db="EMBL/GenBank/DDBJ databases">
        <authorList>
            <person name="Sun Q."/>
            <person name="Ohkuma M."/>
        </authorList>
    </citation>
    <scope>NUCLEOTIDE SEQUENCE</scope>
    <source>
        <strain evidence="7">JCM 19831</strain>
    </source>
</reference>
<dbReference type="Gene3D" id="1.10.10.10">
    <property type="entry name" value="Winged helix-like DNA-binding domain superfamily/Winged helix DNA-binding domain"/>
    <property type="match status" value="1"/>
</dbReference>
<dbReference type="SUPFAM" id="SSF88946">
    <property type="entry name" value="Sigma2 domain of RNA polymerase sigma factors"/>
    <property type="match status" value="1"/>
</dbReference>
<dbReference type="AlphaFoldDB" id="A0A917UCP0"/>
<dbReference type="InterPro" id="IPR036388">
    <property type="entry name" value="WH-like_DNA-bd_sf"/>
</dbReference>
<dbReference type="InterPro" id="IPR039425">
    <property type="entry name" value="RNA_pol_sigma-70-like"/>
</dbReference>
<dbReference type="InterPro" id="IPR013324">
    <property type="entry name" value="RNA_pol_sigma_r3/r4-like"/>
</dbReference>
<evidence type="ECO:0000259" key="5">
    <source>
        <dbReference type="Pfam" id="PF04542"/>
    </source>
</evidence>
<keyword evidence="2" id="KW-0805">Transcription regulation</keyword>
<dbReference type="InterPro" id="IPR013325">
    <property type="entry name" value="RNA_pol_sigma_r2"/>
</dbReference>
<accession>A0A917UCP0</accession>
<dbReference type="CDD" id="cd06171">
    <property type="entry name" value="Sigma70_r4"/>
    <property type="match status" value="1"/>
</dbReference>
<dbReference type="Gene3D" id="1.10.1740.10">
    <property type="match status" value="1"/>
</dbReference>
<dbReference type="PANTHER" id="PTHR43133">
    <property type="entry name" value="RNA POLYMERASE ECF-TYPE SIGMA FACTO"/>
    <property type="match status" value="1"/>
</dbReference>
<evidence type="ECO:0000259" key="6">
    <source>
        <dbReference type="Pfam" id="PF08281"/>
    </source>
</evidence>
<evidence type="ECO:0000256" key="4">
    <source>
        <dbReference type="ARBA" id="ARBA00023163"/>
    </source>
</evidence>
<feature type="domain" description="RNA polymerase sigma factor 70 region 4 type 2" evidence="6">
    <location>
        <begin position="117"/>
        <end position="169"/>
    </location>
</feature>
<dbReference type="InterPro" id="IPR007627">
    <property type="entry name" value="RNA_pol_sigma70_r2"/>
</dbReference>
<organism evidence="7 8">
    <name type="scientific">Dactylosporangium sucinum</name>
    <dbReference type="NCBI Taxonomy" id="1424081"/>
    <lineage>
        <taxon>Bacteria</taxon>
        <taxon>Bacillati</taxon>
        <taxon>Actinomycetota</taxon>
        <taxon>Actinomycetes</taxon>
        <taxon>Micromonosporales</taxon>
        <taxon>Micromonosporaceae</taxon>
        <taxon>Dactylosporangium</taxon>
    </lineage>
</organism>
<comment type="caution">
    <text evidence="7">The sequence shown here is derived from an EMBL/GenBank/DDBJ whole genome shotgun (WGS) entry which is preliminary data.</text>
</comment>
<dbReference type="InterPro" id="IPR014284">
    <property type="entry name" value="RNA_pol_sigma-70_dom"/>
</dbReference>
<evidence type="ECO:0000256" key="1">
    <source>
        <dbReference type="ARBA" id="ARBA00010641"/>
    </source>
</evidence>
<comment type="similarity">
    <text evidence="1">Belongs to the sigma-70 factor family. ECF subfamily.</text>
</comment>
<dbReference type="GO" id="GO:0006352">
    <property type="term" value="P:DNA-templated transcription initiation"/>
    <property type="evidence" value="ECO:0007669"/>
    <property type="project" value="InterPro"/>
</dbReference>
<protein>
    <submittedName>
        <fullName evidence="7">RNA polymerase sigma factor</fullName>
    </submittedName>
</protein>
<dbReference type="InterPro" id="IPR013249">
    <property type="entry name" value="RNA_pol_sigma70_r4_t2"/>
</dbReference>
<keyword evidence="4" id="KW-0804">Transcription</keyword>
<dbReference type="GO" id="GO:0003677">
    <property type="term" value="F:DNA binding"/>
    <property type="evidence" value="ECO:0007669"/>
    <property type="project" value="InterPro"/>
</dbReference>
<sequence>MEDEATLVTRGASGDQAAFAELVTRHRSMIHAVCVRITGDPQAAADALQETLIRAWRGLPKFRGDARFSTWLYRIAVNAAVAEAQRGADRPQPVDPFDLTPPAGAGPAFADTIADRLAVQAALRRLPPQYRAAIVLRECADHSYEEIAEILQIPLNTVKSRISRARQALVSLLQPDGV</sequence>
<dbReference type="SUPFAM" id="SSF88659">
    <property type="entry name" value="Sigma3 and sigma4 domains of RNA polymerase sigma factors"/>
    <property type="match status" value="1"/>
</dbReference>
<evidence type="ECO:0000313" key="7">
    <source>
        <dbReference type="EMBL" id="GGM69950.1"/>
    </source>
</evidence>
<feature type="domain" description="RNA polymerase sigma-70 region 2" evidence="5">
    <location>
        <begin position="22"/>
        <end position="82"/>
    </location>
</feature>
<keyword evidence="3" id="KW-0731">Sigma factor</keyword>
<dbReference type="Pfam" id="PF04542">
    <property type="entry name" value="Sigma70_r2"/>
    <property type="match status" value="1"/>
</dbReference>
<dbReference type="NCBIfam" id="TIGR02937">
    <property type="entry name" value="sigma70-ECF"/>
    <property type="match status" value="1"/>
</dbReference>
<dbReference type="RefSeq" id="WP_190255708.1">
    <property type="nucleotide sequence ID" value="NZ_BMPI01000060.1"/>
</dbReference>
<evidence type="ECO:0000256" key="2">
    <source>
        <dbReference type="ARBA" id="ARBA00023015"/>
    </source>
</evidence>
<dbReference type="Pfam" id="PF08281">
    <property type="entry name" value="Sigma70_r4_2"/>
    <property type="match status" value="1"/>
</dbReference>
<dbReference type="GO" id="GO:0016987">
    <property type="term" value="F:sigma factor activity"/>
    <property type="evidence" value="ECO:0007669"/>
    <property type="project" value="UniProtKB-KW"/>
</dbReference>
<dbReference type="Proteomes" id="UP000642070">
    <property type="component" value="Unassembled WGS sequence"/>
</dbReference>
<proteinExistence type="inferred from homology"/>